<feature type="chain" id="PRO_5046153516" description="Secreted protein" evidence="1">
    <location>
        <begin position="28"/>
        <end position="100"/>
    </location>
</feature>
<accession>A0ABT2B262</accession>
<dbReference type="EMBL" id="JANUGP010000010">
    <property type="protein sequence ID" value="MCS0602604.1"/>
    <property type="molecule type" value="Genomic_DNA"/>
</dbReference>
<organism evidence="2 3">
    <name type="scientific">Streptomyces pyxinicus</name>
    <dbReference type="NCBI Taxonomy" id="2970331"/>
    <lineage>
        <taxon>Bacteria</taxon>
        <taxon>Bacillati</taxon>
        <taxon>Actinomycetota</taxon>
        <taxon>Actinomycetes</taxon>
        <taxon>Kitasatosporales</taxon>
        <taxon>Streptomycetaceae</taxon>
        <taxon>Streptomyces</taxon>
    </lineage>
</organism>
<evidence type="ECO:0008006" key="4">
    <source>
        <dbReference type="Google" id="ProtNLM"/>
    </source>
</evidence>
<evidence type="ECO:0000313" key="3">
    <source>
        <dbReference type="Proteomes" id="UP001205612"/>
    </source>
</evidence>
<dbReference type="RefSeq" id="WP_258779120.1">
    <property type="nucleotide sequence ID" value="NZ_JANUGP010000010.1"/>
</dbReference>
<evidence type="ECO:0000256" key="1">
    <source>
        <dbReference type="SAM" id="SignalP"/>
    </source>
</evidence>
<comment type="caution">
    <text evidence="2">The sequence shown here is derived from an EMBL/GenBank/DDBJ whole genome shotgun (WGS) entry which is preliminary data.</text>
</comment>
<dbReference type="Proteomes" id="UP001205612">
    <property type="component" value="Unassembled WGS sequence"/>
</dbReference>
<name>A0ABT2B262_9ACTN</name>
<sequence>MISTRRIAAAVGLAAGIAGLAAPAANAADFDHSLVGKLGAMSTLDSLPGTGIPAPQKDRIPRLSQQLDSVKHLKELNQLNQLEQVLAPVAPVLGLLGGIH</sequence>
<proteinExistence type="predicted"/>
<feature type="signal peptide" evidence="1">
    <location>
        <begin position="1"/>
        <end position="27"/>
    </location>
</feature>
<keyword evidence="3" id="KW-1185">Reference proteome</keyword>
<gene>
    <name evidence="2" type="ORF">NX794_15500</name>
</gene>
<keyword evidence="1" id="KW-0732">Signal</keyword>
<reference evidence="2 3" key="1">
    <citation type="submission" date="2022-08" db="EMBL/GenBank/DDBJ databases">
        <authorList>
            <person name="Somphong A."/>
            <person name="Phongsopitanun W."/>
        </authorList>
    </citation>
    <scope>NUCLEOTIDE SEQUENCE [LARGE SCALE GENOMIC DNA]</scope>
    <source>
        <strain evidence="2 3">LP11</strain>
    </source>
</reference>
<evidence type="ECO:0000313" key="2">
    <source>
        <dbReference type="EMBL" id="MCS0602604.1"/>
    </source>
</evidence>
<protein>
    <recommendedName>
        <fullName evidence="4">Secreted protein</fullName>
    </recommendedName>
</protein>